<dbReference type="GO" id="GO:0004712">
    <property type="term" value="F:protein serine/threonine/tyrosine kinase activity"/>
    <property type="evidence" value="ECO:0007669"/>
    <property type="project" value="UniProtKB-EC"/>
</dbReference>
<dbReference type="STRING" id="46835.A0A504Y6Q3"/>
<accession>A0A504Y6Q3</accession>
<evidence type="ECO:0000256" key="8">
    <source>
        <dbReference type="ARBA" id="ARBA00049003"/>
    </source>
</evidence>
<keyword evidence="3" id="KW-0723">Serine/threonine-protein kinase</keyword>
<evidence type="ECO:0000256" key="11">
    <source>
        <dbReference type="PROSITE-ProRule" id="PRU10141"/>
    </source>
</evidence>
<name>A0A504Y6Q3_FASGI</name>
<feature type="compositionally biased region" description="Low complexity" evidence="12">
    <location>
        <begin position="1698"/>
        <end position="1707"/>
    </location>
</feature>
<evidence type="ECO:0000256" key="9">
    <source>
        <dbReference type="ARBA" id="ARBA00049308"/>
    </source>
</evidence>
<feature type="region of interest" description="Disordered" evidence="12">
    <location>
        <begin position="1545"/>
        <end position="1579"/>
    </location>
</feature>
<evidence type="ECO:0000256" key="10">
    <source>
        <dbReference type="ARBA" id="ARBA00051680"/>
    </source>
</evidence>
<feature type="region of interest" description="Disordered" evidence="12">
    <location>
        <begin position="1046"/>
        <end position="1072"/>
    </location>
</feature>
<comment type="caution">
    <text evidence="14">The sequence shown here is derived from an EMBL/GenBank/DDBJ whole genome shotgun (WGS) entry which is preliminary data.</text>
</comment>
<dbReference type="InterPro" id="IPR050494">
    <property type="entry name" value="Ser_Thr_dual-spec_kinase"/>
</dbReference>
<dbReference type="SUPFAM" id="SSF56112">
    <property type="entry name" value="Protein kinase-like (PK-like)"/>
    <property type="match status" value="1"/>
</dbReference>
<feature type="compositionally biased region" description="Low complexity" evidence="12">
    <location>
        <begin position="1554"/>
        <end position="1579"/>
    </location>
</feature>
<evidence type="ECO:0000256" key="2">
    <source>
        <dbReference type="ARBA" id="ARBA00013203"/>
    </source>
</evidence>
<dbReference type="PROSITE" id="PS00108">
    <property type="entry name" value="PROTEIN_KINASE_ST"/>
    <property type="match status" value="1"/>
</dbReference>
<dbReference type="Gene3D" id="1.10.510.10">
    <property type="entry name" value="Transferase(Phosphotransferase) domain 1"/>
    <property type="match status" value="1"/>
</dbReference>
<feature type="region of interest" description="Disordered" evidence="12">
    <location>
        <begin position="287"/>
        <end position="325"/>
    </location>
</feature>
<feature type="compositionally biased region" description="Polar residues" evidence="12">
    <location>
        <begin position="1712"/>
        <end position="1722"/>
    </location>
</feature>
<feature type="compositionally biased region" description="Low complexity" evidence="12">
    <location>
        <begin position="313"/>
        <end position="325"/>
    </location>
</feature>
<dbReference type="PANTHER" id="PTHR24058:SF28">
    <property type="entry name" value="SERINE_THREONINE-PROTEIN KINASE MINIBRAIN"/>
    <property type="match status" value="1"/>
</dbReference>
<protein>
    <recommendedName>
        <fullName evidence="2">dual-specificity kinase</fullName>
        <ecNumber evidence="2">2.7.12.1</ecNumber>
    </recommendedName>
</protein>
<evidence type="ECO:0000256" key="5">
    <source>
        <dbReference type="ARBA" id="ARBA00022741"/>
    </source>
</evidence>
<comment type="catalytic activity">
    <reaction evidence="10">
        <text>L-tyrosyl-[protein] + ATP = O-phospho-L-tyrosyl-[protein] + ADP + H(+)</text>
        <dbReference type="Rhea" id="RHEA:10596"/>
        <dbReference type="Rhea" id="RHEA-COMP:10136"/>
        <dbReference type="Rhea" id="RHEA-COMP:20101"/>
        <dbReference type="ChEBI" id="CHEBI:15378"/>
        <dbReference type="ChEBI" id="CHEBI:30616"/>
        <dbReference type="ChEBI" id="CHEBI:46858"/>
        <dbReference type="ChEBI" id="CHEBI:61978"/>
        <dbReference type="ChEBI" id="CHEBI:456216"/>
        <dbReference type="EC" id="2.7.12.1"/>
    </reaction>
</comment>
<sequence length="1722" mass="185505">MSTTQSPGYQINRSGFMMYPDLACSPSRHCQPNNKLLKFLSLDYPQQTTFDEHHHSSRSARESVTELDLTVAPPIQSKVAVDATENDGDGDGEDSSDELRTGSTNLRSAVEVDYDDEDALLVSELPEEHFRFTDDSGDRGSGDYDIGHFMPSALGETNLSCNALPSFARHRPSPPPPLSRGQIPFSCGIMVHPVGADERGYCSPSFVNFAQISDPGKSCSQHGLDVYGDRPAMFVPHGWFIDPSTNFDPVYTHGANRTHGSSSYQPVSSAVGEVGLTSSTSLSLSSALSRATTDEQSSIPTTQSSVSNDSAGTNPLASPLPLSSTVLTSHSPTSWPVLNQYLHPNMTDPDELASSVGTIHSATVASSTSHSTARADDPVANARQRLMDASAAAAALAAPAYANQGSNDNFFLYRTPVGMEHPALVPSSAGSRHLFLRSGLTSGPYPGAPIATMLHPTRPLESTSVLHSRDTSTIPLRKMSVNLILTYKHINEVYYRKKRRLRELQQQQQQQLQRKPSVPDAPVGYPQQPVVSSAPSRSHNSEDSVAVTDAHLSLGQRIIRDGSQLYSNAFDSTNTCGASAPDGLTTSAYRPGSSFGERVPVTFPICTTDSPFLSRQTSLTEPSEEHTMGQNVIYSGALINGIVDRISSIDLSSGIYSAGTVESTLRDEADQTGCLWSPRPSSGTGTIPNHSVSLQPRSDANQTDSNILHYSSFPSSTNKPEVRAAGAQHEFDSQSGFTQIPVSFEPSSEGNRYGVPTTHARTQPYPLPSLSHSQSNFPQALDAAEQFLPSTGTTLSSVRLASSQPLQSVSSGGKLTSQASSSTGCYYNLTALDTVQSDTFCSTAPPPVVSHIGLGASAVLDAVSSAALLNQLNSTQTGVTIGGSYRPNGPTSTTAPAPIYASGFVQPRMEIPAYHQPVVSTEQSTNENDASLTHSPCLPSFVGTHAAVLGAMSVMPQTCAFAPEPIQSMAHTCQKQTGLGDSAYQVLLTGLNDSNTTLAKATAITYVNQPMFATSFPDSFGLCPGNSGAVTGKFGPNMAVLQPSLPTSSTNTTVSGKNGTCGSGGSQNHVDRRHTDSNYDYIVRPGEMWLGRYLINSLIGKGSFGQVMKAHNCLTNEDVAIKIIKNKRAFTNQAQVEIRLLREMNRYQEEAEATGEPTPPGANYIVRLLTHFTFRGHLCLVFELLSYNLYDLLRNTNFRGVSLNLTRKFALQLCGALEFLSRPELRIIHCDLKPENILLVNPKRSAIKLVDFGSSCHVKEKVYQYIQSRFYRSPDVLLGMDYTMSIDMWSLGCILVELHTGEPLFAGQNEVGQMMRIIEVLGMPPRGLLEKTRRWHVFFERTLDRNYVPKAACQPPGSRRLSDILGVNTGGPRGRRLHEPGHTPADYSVFMEFVLRMLVFDPDRRIRPSSALAHRFFRRSNGAPGSNSVSGSEHNSSAPSRSAPVPEANTCDLNASSMPVFVYPPNRWPSLNDKGQSSHPHVRSLGHGPITAISRPLDLIRQQQQNHPSHQMLLSNNPATATVCAALAARQIPILPGDSLLGGPFSEPLSPLASHPHQSVSSQQQTQHQSQPHHSSFHPSIQFAPTAAAYPSTRMHPVTAAHLLTPLHPLHILHPGAGGSGSTPLQTHHHHHPHHGMQPPGPQQAPQQYYLESMGPNMSAYAHSQQSQQLSGILEPSQTAPVQLAWISSGGNLAESHGTTSSGLLTSPDALNLTSTSPGVWG</sequence>
<evidence type="ECO:0000256" key="4">
    <source>
        <dbReference type="ARBA" id="ARBA00022679"/>
    </source>
</evidence>
<dbReference type="EC" id="2.7.12.1" evidence="2"/>
<keyword evidence="5 11" id="KW-0547">Nucleotide-binding</keyword>
<feature type="compositionally biased region" description="Polar residues" evidence="12">
    <location>
        <begin position="733"/>
        <end position="750"/>
    </location>
</feature>
<dbReference type="PROSITE" id="PS50011">
    <property type="entry name" value="PROTEIN_KINASE_DOM"/>
    <property type="match status" value="1"/>
</dbReference>
<proteinExistence type="inferred from homology"/>
<comment type="catalytic activity">
    <reaction evidence="8">
        <text>L-seryl-[protein] + ATP = O-phospho-L-seryl-[protein] + ADP + H(+)</text>
        <dbReference type="Rhea" id="RHEA:17989"/>
        <dbReference type="Rhea" id="RHEA-COMP:9863"/>
        <dbReference type="Rhea" id="RHEA-COMP:11604"/>
        <dbReference type="ChEBI" id="CHEBI:15378"/>
        <dbReference type="ChEBI" id="CHEBI:29999"/>
        <dbReference type="ChEBI" id="CHEBI:30616"/>
        <dbReference type="ChEBI" id="CHEBI:83421"/>
        <dbReference type="ChEBI" id="CHEBI:456216"/>
        <dbReference type="EC" id="2.7.12.1"/>
    </reaction>
</comment>
<keyword evidence="7 11" id="KW-0067">ATP-binding</keyword>
<gene>
    <name evidence="14" type="ORF">FGIG_00786</name>
</gene>
<feature type="region of interest" description="Disordered" evidence="12">
    <location>
        <begin position="73"/>
        <end position="110"/>
    </location>
</feature>
<dbReference type="InterPro" id="IPR044131">
    <property type="entry name" value="PKc_DYR1A/1B"/>
</dbReference>
<dbReference type="EMBL" id="SUNJ01013603">
    <property type="protein sequence ID" value="TPP57152.1"/>
    <property type="molecule type" value="Genomic_DNA"/>
</dbReference>
<dbReference type="Proteomes" id="UP000316759">
    <property type="component" value="Unassembled WGS sequence"/>
</dbReference>
<feature type="region of interest" description="Disordered" evidence="12">
    <location>
        <begin position="1419"/>
        <end position="1450"/>
    </location>
</feature>
<keyword evidence="4" id="KW-0808">Transferase</keyword>
<feature type="binding site" evidence="11">
    <location>
        <position position="1122"/>
    </location>
    <ligand>
        <name>ATP</name>
        <dbReference type="ChEBI" id="CHEBI:30616"/>
    </ligand>
</feature>
<organism evidence="14 15">
    <name type="scientific">Fasciola gigantica</name>
    <name type="common">Giant liver fluke</name>
    <dbReference type="NCBI Taxonomy" id="46835"/>
    <lineage>
        <taxon>Eukaryota</taxon>
        <taxon>Metazoa</taxon>
        <taxon>Spiralia</taxon>
        <taxon>Lophotrochozoa</taxon>
        <taxon>Platyhelminthes</taxon>
        <taxon>Trematoda</taxon>
        <taxon>Digenea</taxon>
        <taxon>Plagiorchiida</taxon>
        <taxon>Echinostomata</taxon>
        <taxon>Echinostomatoidea</taxon>
        <taxon>Fasciolidae</taxon>
        <taxon>Fasciola</taxon>
    </lineage>
</organism>
<dbReference type="PROSITE" id="PS00107">
    <property type="entry name" value="PROTEIN_KINASE_ATP"/>
    <property type="match status" value="1"/>
</dbReference>
<evidence type="ECO:0000256" key="12">
    <source>
        <dbReference type="SAM" id="MobiDB-lite"/>
    </source>
</evidence>
<feature type="compositionally biased region" description="Low complexity" evidence="12">
    <location>
        <begin position="1425"/>
        <end position="1437"/>
    </location>
</feature>
<evidence type="ECO:0000256" key="3">
    <source>
        <dbReference type="ARBA" id="ARBA00022527"/>
    </source>
</evidence>
<evidence type="ECO:0000256" key="6">
    <source>
        <dbReference type="ARBA" id="ARBA00022777"/>
    </source>
</evidence>
<dbReference type="Gene3D" id="3.30.200.20">
    <property type="entry name" value="Phosphorylase Kinase, domain 1"/>
    <property type="match status" value="1"/>
</dbReference>
<dbReference type="GO" id="GO:0005524">
    <property type="term" value="F:ATP binding"/>
    <property type="evidence" value="ECO:0007669"/>
    <property type="project" value="UniProtKB-UniRule"/>
</dbReference>
<dbReference type="InterPro" id="IPR008271">
    <property type="entry name" value="Ser/Thr_kinase_AS"/>
</dbReference>
<dbReference type="InterPro" id="IPR011009">
    <property type="entry name" value="Kinase-like_dom_sf"/>
</dbReference>
<feature type="compositionally biased region" description="Polar residues" evidence="12">
    <location>
        <begin position="529"/>
        <end position="538"/>
    </location>
</feature>
<comment type="catalytic activity">
    <reaction evidence="9">
        <text>L-threonyl-[protein] + ATP = O-phospho-L-threonyl-[protein] + ADP + H(+)</text>
        <dbReference type="Rhea" id="RHEA:46608"/>
        <dbReference type="Rhea" id="RHEA-COMP:11060"/>
        <dbReference type="Rhea" id="RHEA-COMP:11605"/>
        <dbReference type="ChEBI" id="CHEBI:15378"/>
        <dbReference type="ChEBI" id="CHEBI:30013"/>
        <dbReference type="ChEBI" id="CHEBI:30616"/>
        <dbReference type="ChEBI" id="CHEBI:61977"/>
        <dbReference type="ChEBI" id="CHEBI:456216"/>
        <dbReference type="EC" id="2.7.12.1"/>
    </reaction>
</comment>
<dbReference type="Pfam" id="PF00069">
    <property type="entry name" value="Pkinase"/>
    <property type="match status" value="1"/>
</dbReference>
<dbReference type="OrthoDB" id="9332038at2759"/>
<evidence type="ECO:0000313" key="15">
    <source>
        <dbReference type="Proteomes" id="UP000316759"/>
    </source>
</evidence>
<feature type="compositionally biased region" description="Polar residues" evidence="12">
    <location>
        <begin position="1046"/>
        <end position="1058"/>
    </location>
</feature>
<feature type="region of interest" description="Disordered" evidence="12">
    <location>
        <begin position="504"/>
        <end position="545"/>
    </location>
</feature>
<feature type="compositionally biased region" description="Polar residues" evidence="12">
    <location>
        <begin position="679"/>
        <end position="719"/>
    </location>
</feature>
<dbReference type="SMART" id="SM00220">
    <property type="entry name" value="S_TKc"/>
    <property type="match status" value="1"/>
</dbReference>
<dbReference type="GO" id="GO:0004674">
    <property type="term" value="F:protein serine/threonine kinase activity"/>
    <property type="evidence" value="ECO:0007669"/>
    <property type="project" value="UniProtKB-KW"/>
</dbReference>
<keyword evidence="6 14" id="KW-0418">Kinase</keyword>
<keyword evidence="15" id="KW-1185">Reference proteome</keyword>
<feature type="compositionally biased region" description="Low complexity" evidence="12">
    <location>
        <begin position="504"/>
        <end position="515"/>
    </location>
</feature>
<comment type="similarity">
    <text evidence="1">Belongs to the protein kinase superfamily. CMGC Ser/Thr protein kinase family. MNB/DYRK subfamily.</text>
</comment>
<reference evidence="14 15" key="1">
    <citation type="submission" date="2019-04" db="EMBL/GenBank/DDBJ databases">
        <title>Annotation for the trematode Fasciola gigantica.</title>
        <authorList>
            <person name="Choi Y.-J."/>
        </authorList>
    </citation>
    <scope>NUCLEOTIDE SEQUENCE [LARGE SCALE GENOMIC DNA]</scope>
    <source>
        <strain evidence="14">Uganda_cow_1</strain>
    </source>
</reference>
<dbReference type="InterPro" id="IPR000719">
    <property type="entry name" value="Prot_kinase_dom"/>
</dbReference>
<dbReference type="CDD" id="cd14226">
    <property type="entry name" value="PKc_DYRK1"/>
    <property type="match status" value="1"/>
</dbReference>
<evidence type="ECO:0000259" key="13">
    <source>
        <dbReference type="PROSITE" id="PS50011"/>
    </source>
</evidence>
<evidence type="ECO:0000256" key="1">
    <source>
        <dbReference type="ARBA" id="ARBA00008867"/>
    </source>
</evidence>
<dbReference type="PANTHER" id="PTHR24058">
    <property type="entry name" value="DUAL SPECIFICITY PROTEIN KINASE"/>
    <property type="match status" value="1"/>
</dbReference>
<feature type="region of interest" description="Disordered" evidence="12">
    <location>
        <begin position="1617"/>
        <end position="1647"/>
    </location>
</feature>
<feature type="compositionally biased region" description="Acidic residues" evidence="12">
    <location>
        <begin position="84"/>
        <end position="96"/>
    </location>
</feature>
<feature type="region of interest" description="Disordered" evidence="12">
    <location>
        <begin position="1695"/>
        <end position="1722"/>
    </location>
</feature>
<dbReference type="InterPro" id="IPR017441">
    <property type="entry name" value="Protein_kinase_ATP_BS"/>
</dbReference>
<feature type="region of interest" description="Disordered" evidence="12">
    <location>
        <begin position="671"/>
        <end position="776"/>
    </location>
</feature>
<feature type="domain" description="Protein kinase" evidence="13">
    <location>
        <begin position="1093"/>
        <end position="1417"/>
    </location>
</feature>
<evidence type="ECO:0000313" key="14">
    <source>
        <dbReference type="EMBL" id="TPP57152.1"/>
    </source>
</evidence>
<evidence type="ECO:0000256" key="7">
    <source>
        <dbReference type="ARBA" id="ARBA00022840"/>
    </source>
</evidence>
<feature type="compositionally biased region" description="Polar residues" evidence="12">
    <location>
        <begin position="294"/>
        <end position="312"/>
    </location>
</feature>